<dbReference type="KEGG" id="hsc:HVS_03100"/>
<evidence type="ECO:0000256" key="5">
    <source>
        <dbReference type="ARBA" id="ARBA00022679"/>
    </source>
</evidence>
<keyword evidence="6" id="KW-0418">Kinase</keyword>
<gene>
    <name evidence="10" type="primary">phoR1</name>
    <name evidence="10" type="ORF">HVS_03100</name>
</gene>
<keyword evidence="8" id="KW-0812">Transmembrane</keyword>
<evidence type="ECO:0000313" key="11">
    <source>
        <dbReference type="Proteomes" id="UP000233534"/>
    </source>
</evidence>
<dbReference type="EMBL" id="CP025197">
    <property type="protein sequence ID" value="AUG56570.1"/>
    <property type="molecule type" value="Genomic_DNA"/>
</dbReference>
<dbReference type="EC" id="2.7.13.3" evidence="3"/>
<dbReference type="GO" id="GO:0016036">
    <property type="term" value="P:cellular response to phosphate starvation"/>
    <property type="evidence" value="ECO:0007669"/>
    <property type="project" value="TreeGrafter"/>
</dbReference>
<evidence type="ECO:0000256" key="4">
    <source>
        <dbReference type="ARBA" id="ARBA00022553"/>
    </source>
</evidence>
<dbReference type="InterPro" id="IPR004358">
    <property type="entry name" value="Sig_transdc_His_kin-like_C"/>
</dbReference>
<sequence>MIENYEFKSINKYIRSDIIDGREYYTPSKQNLSGFKNYMYKVLFLYKDLAVIIHSILFSLIGFYIYYLHKLREPINYICNIREDNIDDIPDGDNELIFACKKITNEMKSLQEEKIKVWNQYDAFNHMVSSMSHDMKNPLAIVKGNVDILEMIDIESDNNIKSETIQSIKKNLIRIEKYLDRVNYLQSMDQLKINKKSIHILDFIETLKNNVKMLNSNKHIHWIIPKEDIIINIDTHHIEEGFENVLNNALTYANSNIYINIEVKDKKMLISIKDDGKGFSGEALKYATQKFYSENSQSENMGLGLNITKHILKKHGGELIIKNHNNGALVEMIINL</sequence>
<dbReference type="InterPro" id="IPR005467">
    <property type="entry name" value="His_kinase_dom"/>
</dbReference>
<dbReference type="SMART" id="SM00387">
    <property type="entry name" value="HATPase_c"/>
    <property type="match status" value="1"/>
</dbReference>
<dbReference type="GO" id="GO:0000155">
    <property type="term" value="F:phosphorelay sensor kinase activity"/>
    <property type="evidence" value="ECO:0007669"/>
    <property type="project" value="InterPro"/>
</dbReference>
<dbReference type="PANTHER" id="PTHR45453">
    <property type="entry name" value="PHOSPHATE REGULON SENSOR PROTEIN PHOR"/>
    <property type="match status" value="1"/>
</dbReference>
<dbReference type="Pfam" id="PF00512">
    <property type="entry name" value="HisKA"/>
    <property type="match status" value="1"/>
</dbReference>
<dbReference type="Gene3D" id="1.10.287.130">
    <property type="match status" value="1"/>
</dbReference>
<dbReference type="SMART" id="SM00388">
    <property type="entry name" value="HisKA"/>
    <property type="match status" value="1"/>
</dbReference>
<dbReference type="InterPro" id="IPR003661">
    <property type="entry name" value="HisK_dim/P_dom"/>
</dbReference>
<keyword evidence="8" id="KW-0472">Membrane</keyword>
<dbReference type="SUPFAM" id="SSF47384">
    <property type="entry name" value="Homodimeric domain of signal transducing histidine kinase"/>
    <property type="match status" value="1"/>
</dbReference>
<keyword evidence="4" id="KW-0597">Phosphoprotein</keyword>
<protein>
    <recommendedName>
        <fullName evidence="3">histidine kinase</fullName>
        <ecNumber evidence="3">2.7.13.3</ecNumber>
    </recommendedName>
</protein>
<feature type="domain" description="Histidine kinase" evidence="9">
    <location>
        <begin position="130"/>
        <end position="336"/>
    </location>
</feature>
<feature type="transmembrane region" description="Helical" evidence="8">
    <location>
        <begin position="49"/>
        <end position="68"/>
    </location>
</feature>
<dbReference type="GO" id="GO:0004721">
    <property type="term" value="F:phosphoprotein phosphatase activity"/>
    <property type="evidence" value="ECO:0007669"/>
    <property type="project" value="TreeGrafter"/>
</dbReference>
<dbReference type="PRINTS" id="PR00344">
    <property type="entry name" value="BCTRLSENSOR"/>
</dbReference>
<dbReference type="Proteomes" id="UP000233534">
    <property type="component" value="Chromosome"/>
</dbReference>
<dbReference type="RefSeq" id="WP_101299085.1">
    <property type="nucleotide sequence ID" value="NZ_CP025197.1"/>
</dbReference>
<dbReference type="PANTHER" id="PTHR45453:SF1">
    <property type="entry name" value="PHOSPHATE REGULON SENSOR PROTEIN PHOR"/>
    <property type="match status" value="1"/>
</dbReference>
<proteinExistence type="predicted"/>
<reference evidence="10 11" key="1">
    <citation type="submission" date="2017-12" db="EMBL/GenBank/DDBJ databases">
        <title>Complete genome sequence of Herbivorax saccincola GGR1, a novel Cellulosome-producing hydrolytic bacterium in a thermophilic biogas plant, established by Illumina and Nanopore MinION sequencing.</title>
        <authorList>
            <person name="Pechtl A."/>
            <person name="Ruckert C."/>
            <person name="Koeck D.E."/>
            <person name="Maus I."/>
            <person name="Winkler A."/>
            <person name="Kalinowski J."/>
            <person name="Puhler A."/>
            <person name="Schwarz W.W."/>
            <person name="Zverlov V.V."/>
            <person name="Schluter A."/>
            <person name="Liebl W."/>
        </authorList>
    </citation>
    <scope>NUCLEOTIDE SEQUENCE [LARGE SCALE GENOMIC DNA]</scope>
    <source>
        <strain evidence="11">SR1</strain>
    </source>
</reference>
<dbReference type="SUPFAM" id="SSF55874">
    <property type="entry name" value="ATPase domain of HSP90 chaperone/DNA topoisomerase II/histidine kinase"/>
    <property type="match status" value="1"/>
</dbReference>
<dbReference type="CDD" id="cd00082">
    <property type="entry name" value="HisKA"/>
    <property type="match status" value="1"/>
</dbReference>
<evidence type="ECO:0000256" key="3">
    <source>
        <dbReference type="ARBA" id="ARBA00012438"/>
    </source>
</evidence>
<keyword evidence="8" id="KW-1133">Transmembrane helix</keyword>
<dbReference type="Gene3D" id="3.30.565.10">
    <property type="entry name" value="Histidine kinase-like ATPase, C-terminal domain"/>
    <property type="match status" value="1"/>
</dbReference>
<dbReference type="InterPro" id="IPR003594">
    <property type="entry name" value="HATPase_dom"/>
</dbReference>
<keyword evidence="11" id="KW-1185">Reference proteome</keyword>
<dbReference type="InterPro" id="IPR036890">
    <property type="entry name" value="HATPase_C_sf"/>
</dbReference>
<comment type="subcellular location">
    <subcellularLocation>
        <location evidence="2">Membrane</location>
    </subcellularLocation>
</comment>
<comment type="catalytic activity">
    <reaction evidence="1">
        <text>ATP + protein L-histidine = ADP + protein N-phospho-L-histidine.</text>
        <dbReference type="EC" id="2.7.13.3"/>
    </reaction>
</comment>
<evidence type="ECO:0000256" key="2">
    <source>
        <dbReference type="ARBA" id="ARBA00004370"/>
    </source>
</evidence>
<dbReference type="PROSITE" id="PS50109">
    <property type="entry name" value="HIS_KIN"/>
    <property type="match status" value="1"/>
</dbReference>
<dbReference type="InterPro" id="IPR036097">
    <property type="entry name" value="HisK_dim/P_sf"/>
</dbReference>
<evidence type="ECO:0000256" key="7">
    <source>
        <dbReference type="ARBA" id="ARBA00023012"/>
    </source>
</evidence>
<dbReference type="GO" id="GO:0005886">
    <property type="term" value="C:plasma membrane"/>
    <property type="evidence" value="ECO:0007669"/>
    <property type="project" value="TreeGrafter"/>
</dbReference>
<dbReference type="Pfam" id="PF02518">
    <property type="entry name" value="HATPase_c"/>
    <property type="match status" value="1"/>
</dbReference>
<evidence type="ECO:0000259" key="9">
    <source>
        <dbReference type="PROSITE" id="PS50109"/>
    </source>
</evidence>
<name>A0A2K9EM92_9FIRM</name>
<evidence type="ECO:0000256" key="1">
    <source>
        <dbReference type="ARBA" id="ARBA00000085"/>
    </source>
</evidence>
<organism evidence="10 11">
    <name type="scientific">Acetivibrio saccincola</name>
    <dbReference type="NCBI Taxonomy" id="1677857"/>
    <lineage>
        <taxon>Bacteria</taxon>
        <taxon>Bacillati</taxon>
        <taxon>Bacillota</taxon>
        <taxon>Clostridia</taxon>
        <taxon>Eubacteriales</taxon>
        <taxon>Oscillospiraceae</taxon>
        <taxon>Acetivibrio</taxon>
    </lineage>
</organism>
<keyword evidence="7" id="KW-0902">Two-component regulatory system</keyword>
<accession>A0A2K9EM92</accession>
<evidence type="ECO:0000256" key="8">
    <source>
        <dbReference type="SAM" id="Phobius"/>
    </source>
</evidence>
<dbReference type="AlphaFoldDB" id="A0A2K9EM92"/>
<evidence type="ECO:0000256" key="6">
    <source>
        <dbReference type="ARBA" id="ARBA00022777"/>
    </source>
</evidence>
<dbReference type="InterPro" id="IPR050351">
    <property type="entry name" value="BphY/WalK/GraS-like"/>
</dbReference>
<evidence type="ECO:0000313" key="10">
    <source>
        <dbReference type="EMBL" id="AUG56570.1"/>
    </source>
</evidence>
<keyword evidence="5 10" id="KW-0808">Transferase</keyword>